<organism evidence="1 2">
    <name type="scientific">Streptomyces scopuliridis</name>
    <dbReference type="NCBI Taxonomy" id="452529"/>
    <lineage>
        <taxon>Bacteria</taxon>
        <taxon>Bacillati</taxon>
        <taxon>Actinomycetota</taxon>
        <taxon>Actinomycetes</taxon>
        <taxon>Kitasatosporales</taxon>
        <taxon>Streptomycetaceae</taxon>
        <taxon>Streptomyces</taxon>
    </lineage>
</organism>
<keyword evidence="2" id="KW-1185">Reference proteome</keyword>
<dbReference type="EMBL" id="CP109109">
    <property type="protein sequence ID" value="WSC01712.1"/>
    <property type="molecule type" value="Genomic_DNA"/>
</dbReference>
<reference evidence="1" key="1">
    <citation type="submission" date="2022-10" db="EMBL/GenBank/DDBJ databases">
        <title>The complete genomes of actinobacterial strains from the NBC collection.</title>
        <authorList>
            <person name="Joergensen T.S."/>
            <person name="Alvarez Arevalo M."/>
            <person name="Sterndorff E.B."/>
            <person name="Faurdal D."/>
            <person name="Vuksanovic O."/>
            <person name="Mourched A.-S."/>
            <person name="Charusanti P."/>
            <person name="Shaw S."/>
            <person name="Blin K."/>
            <person name="Weber T."/>
        </authorList>
    </citation>
    <scope>NUCLEOTIDE SEQUENCE</scope>
    <source>
        <strain evidence="1">NBC 01771</strain>
    </source>
</reference>
<dbReference type="Proteomes" id="UP001348369">
    <property type="component" value="Chromosome"/>
</dbReference>
<sequence length="288" mass="29022">MTRRDTALLMALGALWGAVFPLASIVLRELPPLAVVVARTGLSAMLLVPLALRGGVLVGELRRRPVALLTASVLQMTLPIVLLTIGQQHVSAGLAGILLGTQPVWATLLVGVADRRVAPLGAAGVFVGLTGVVLLFWKDLGDGSAPFHGALLITAAAGYAAGGLYIQRALPDAPPVTVAATALTLSCLLLAPALVFTPIAVPSPATAGWLIVLGTAATGGALVLFYVLIGRVGVVRANLAAYLAPAFALLYDVPLGHLPTASAVAGLALILFGSVMAAGGPVRPSSGP</sequence>
<proteinExistence type="predicted"/>
<accession>A0ACD4ZUL8</accession>
<evidence type="ECO:0000313" key="1">
    <source>
        <dbReference type="EMBL" id="WSC01712.1"/>
    </source>
</evidence>
<gene>
    <name evidence="1" type="ORF">OG835_35025</name>
</gene>
<evidence type="ECO:0000313" key="2">
    <source>
        <dbReference type="Proteomes" id="UP001348369"/>
    </source>
</evidence>
<name>A0ACD4ZUL8_9ACTN</name>
<protein>
    <submittedName>
        <fullName evidence="1">DMT family transporter</fullName>
    </submittedName>
</protein>